<keyword evidence="1" id="KW-0479">Metal-binding</keyword>
<dbReference type="EMBL" id="CAFBLN010000003">
    <property type="protein sequence ID" value="CAB4860052.1"/>
    <property type="molecule type" value="Genomic_DNA"/>
</dbReference>
<dbReference type="InterPro" id="IPR029229">
    <property type="entry name" value="Alkyl_sulf_C"/>
</dbReference>
<reference evidence="7" key="1">
    <citation type="submission" date="2020-05" db="EMBL/GenBank/DDBJ databases">
        <authorList>
            <person name="Chiriac C."/>
            <person name="Salcher M."/>
            <person name="Ghai R."/>
            <person name="Kavagutti S V."/>
        </authorList>
    </citation>
    <scope>NUCLEOTIDE SEQUENCE</scope>
</reference>
<dbReference type="CDD" id="cd07710">
    <property type="entry name" value="arylsulfatase_Sdsa1-like_MBL-fold"/>
    <property type="match status" value="1"/>
</dbReference>
<dbReference type="PANTHER" id="PTHR43223">
    <property type="entry name" value="ALKYL/ARYL-SULFATASE"/>
    <property type="match status" value="1"/>
</dbReference>
<dbReference type="InterPro" id="IPR001279">
    <property type="entry name" value="Metallo-B-lactamas"/>
</dbReference>
<accession>A0A6J7CNC4</accession>
<evidence type="ECO:0000256" key="2">
    <source>
        <dbReference type="ARBA" id="ARBA00022801"/>
    </source>
</evidence>
<gene>
    <name evidence="7" type="ORF">UFOPK3381_00198</name>
</gene>
<dbReference type="GO" id="GO:0018741">
    <property type="term" value="F:linear primary-alkylsulfatase activity"/>
    <property type="evidence" value="ECO:0007669"/>
    <property type="project" value="InterPro"/>
</dbReference>
<organism evidence="7">
    <name type="scientific">freshwater metagenome</name>
    <dbReference type="NCBI Taxonomy" id="449393"/>
    <lineage>
        <taxon>unclassified sequences</taxon>
        <taxon>metagenomes</taxon>
        <taxon>ecological metagenomes</taxon>
    </lineage>
</organism>
<dbReference type="AlphaFoldDB" id="A0A6J7CNC4"/>
<dbReference type="GO" id="GO:0046872">
    <property type="term" value="F:metal ion binding"/>
    <property type="evidence" value="ECO:0007669"/>
    <property type="project" value="UniProtKB-KW"/>
</dbReference>
<dbReference type="GO" id="GO:0018909">
    <property type="term" value="P:dodecyl sulfate metabolic process"/>
    <property type="evidence" value="ECO:0007669"/>
    <property type="project" value="InterPro"/>
</dbReference>
<feature type="region of interest" description="Disordered" evidence="5">
    <location>
        <begin position="1"/>
        <end position="23"/>
    </location>
</feature>
<feature type="domain" description="Metallo-beta-lactamase" evidence="6">
    <location>
        <begin position="49"/>
        <end position="267"/>
    </location>
</feature>
<dbReference type="PANTHER" id="PTHR43223:SF2">
    <property type="entry name" value="METALLO-BETA-LACTAMASE DOMAIN-CONTAINING PROTEIN"/>
    <property type="match status" value="1"/>
</dbReference>
<dbReference type="Gene3D" id="3.60.15.30">
    <property type="entry name" value="Metallo-beta-lactamase domain"/>
    <property type="match status" value="1"/>
</dbReference>
<dbReference type="InterPro" id="IPR038536">
    <property type="entry name" value="Alkyl/aryl-sulf_dimr_sf"/>
</dbReference>
<dbReference type="Pfam" id="PF14863">
    <property type="entry name" value="Alkyl_sulf_dimr"/>
    <property type="match status" value="1"/>
</dbReference>
<dbReference type="SMART" id="SM00849">
    <property type="entry name" value="Lactamase_B"/>
    <property type="match status" value="1"/>
</dbReference>
<name>A0A6J7CNC4_9ZZZZ</name>
<evidence type="ECO:0000256" key="5">
    <source>
        <dbReference type="SAM" id="MobiDB-lite"/>
    </source>
</evidence>
<comment type="similarity">
    <text evidence="4">Belongs to the metallo-beta-lactamase superfamily. Type III sulfatase family.</text>
</comment>
<dbReference type="Gene3D" id="1.25.40.880">
    <property type="entry name" value="Alkyl sulfatase, dimerisation domain"/>
    <property type="match status" value="1"/>
</dbReference>
<dbReference type="Pfam" id="PF14864">
    <property type="entry name" value="Alkyl_sulf_C"/>
    <property type="match status" value="1"/>
</dbReference>
<keyword evidence="2" id="KW-0378">Hydrolase</keyword>
<dbReference type="SUPFAM" id="SSF56281">
    <property type="entry name" value="Metallo-hydrolase/oxidoreductase"/>
    <property type="match status" value="1"/>
</dbReference>
<evidence type="ECO:0000313" key="7">
    <source>
        <dbReference type="EMBL" id="CAB4860052.1"/>
    </source>
</evidence>
<evidence type="ECO:0000256" key="4">
    <source>
        <dbReference type="ARBA" id="ARBA00033751"/>
    </source>
</evidence>
<feature type="compositionally biased region" description="Polar residues" evidence="5">
    <location>
        <begin position="1"/>
        <end position="13"/>
    </location>
</feature>
<proteinExistence type="inferred from homology"/>
<evidence type="ECO:0000256" key="3">
    <source>
        <dbReference type="ARBA" id="ARBA00022833"/>
    </source>
</evidence>
<dbReference type="InterPro" id="IPR052195">
    <property type="entry name" value="Bact_Alkyl/Aryl-Sulfatase"/>
</dbReference>
<sequence length="565" mass="62148">MNIDSNPQNTVTLPSGARAHHEHAAQNDVIKKNFEAVRPGVWTFVGNGLSNQTFIEGPGGIIAIDSGESIEEMRAALHELRIHTPRPIAAVIYTHFHYIEGTKAILEEGNHVNPLPIYGHEKIAYNRSRTSSEISPAYVRGLVEQFAMMMPLEGPDATVNIGLGFYYRNPAHAPFTPGHIPVTQPLADGSTTTIAGLRVEAYHAPSDADDSLTLWFPELATCVHNLVWPTLFNIFAIRGEEYRDPQILIRGIDQLLGFEAEHLVATHGPGLSGGESIKTKVQRYRDSLQFLWDQTVRGINKGLSTDQLAASIKLPELYNVDYLTSERYGVAEHHVRQIHSGIRGWFDGDESKLFPVEPTERYGRLIAGFGGRDAVTRQATESLEKNDPRWATELATWLVRSAGATQEDRNLLASCLRTIGERTSAANIRNWCIARARHLDGSTPLDRLFGHRFTSRGLADIETPLLIQTMRVLLDPTLVEGVSCQIRFVIDGETVGLHVRNCVAALTSGADATNELVTTRAHLNALFNNKAKLSDLLASGDVVIRGDQGAVVATLAAFEIDGLRN</sequence>
<dbReference type="InterPro" id="IPR036866">
    <property type="entry name" value="RibonucZ/Hydroxyglut_hydro"/>
</dbReference>
<dbReference type="InterPro" id="IPR029228">
    <property type="entry name" value="Alkyl_sulf_dimr"/>
</dbReference>
<dbReference type="SUPFAM" id="SSF55718">
    <property type="entry name" value="SCP-like"/>
    <property type="match status" value="1"/>
</dbReference>
<evidence type="ECO:0000259" key="6">
    <source>
        <dbReference type="SMART" id="SM00849"/>
    </source>
</evidence>
<dbReference type="GO" id="GO:0046983">
    <property type="term" value="F:protein dimerization activity"/>
    <property type="evidence" value="ECO:0007669"/>
    <property type="project" value="InterPro"/>
</dbReference>
<dbReference type="InterPro" id="IPR036527">
    <property type="entry name" value="SCP2_sterol-bd_dom_sf"/>
</dbReference>
<evidence type="ECO:0000256" key="1">
    <source>
        <dbReference type="ARBA" id="ARBA00022723"/>
    </source>
</evidence>
<protein>
    <submittedName>
        <fullName evidence="7">Unannotated protein</fullName>
    </submittedName>
</protein>
<dbReference type="Gene3D" id="3.30.1050.10">
    <property type="entry name" value="SCP2 sterol-binding domain"/>
    <property type="match status" value="1"/>
</dbReference>
<dbReference type="InterPro" id="IPR044097">
    <property type="entry name" value="Bds1/SdsA1_MBL-fold"/>
</dbReference>
<keyword evidence="3" id="KW-0862">Zinc</keyword>